<accession>A0A0L6CFH9</accession>
<sequence length="431" mass="45300">MPAQPASTTLDADWPAPYAEEPLDATVSVPGSKSLTNRFLVLAALAGDESLLRRPLRSRDTLLMASALRSLGTEVTDVDEDWLVRPRDLRGPALVDCGLAGTVMRFLPPVAALAQGPVEFDGDEHMRRRPMGPMLDALRALGITVTGDAPGLPFTVEGNGHVTGGKVVVDASASSQFVSALLLAGARFEKGVTVVHDGKPLPSQPHVDMTVEALRDTGVIVDDGDANTWHVEPSEIHSLDVEVEPDLSNAAPFVAAALVAGGTVTVPSWPQFTTQAGDAIRDILDAMGADVSLTRDGLTVSGTGQIDGVDLDLHDVGELTPVVAAVAALASGPSQLRGIAHLRGHETDRLAAITTEINRLGGDCRETEDGLVIRPRPLHGDLVRTYADHRMAMAAAVLGLRVPGVVIENVATTGKTLPDFTTRWSSLLGRA</sequence>
<dbReference type="NCBIfam" id="TIGR01356">
    <property type="entry name" value="aroA"/>
    <property type="match status" value="1"/>
</dbReference>
<dbReference type="RefSeq" id="WP_050668843.1">
    <property type="nucleotide sequence ID" value="NZ_LAIR01000002.1"/>
</dbReference>
<feature type="binding site" evidence="8">
    <location>
        <position position="349"/>
    </location>
    <ligand>
        <name>phosphoenolpyruvate</name>
        <dbReference type="ChEBI" id="CHEBI:58702"/>
    </ligand>
</feature>
<dbReference type="OrthoDB" id="9809920at2"/>
<evidence type="ECO:0000256" key="6">
    <source>
        <dbReference type="ARBA" id="ARBA00023141"/>
    </source>
</evidence>
<dbReference type="InterPro" id="IPR036968">
    <property type="entry name" value="Enolpyruvate_Tfrase_sf"/>
</dbReference>
<feature type="binding site" evidence="8">
    <location>
        <position position="34"/>
    </location>
    <ligand>
        <name>3-phosphoshikimate</name>
        <dbReference type="ChEBI" id="CHEBI:145989"/>
    </ligand>
</feature>
<gene>
    <name evidence="8" type="primary">aroA</name>
    <name evidence="10" type="ORF">VV01_04475</name>
</gene>
<dbReference type="UniPathway" id="UPA00053">
    <property type="reaction ID" value="UER00089"/>
</dbReference>
<dbReference type="GO" id="GO:0009073">
    <property type="term" value="P:aromatic amino acid family biosynthetic process"/>
    <property type="evidence" value="ECO:0007669"/>
    <property type="project" value="UniProtKB-KW"/>
</dbReference>
<dbReference type="InterPro" id="IPR013792">
    <property type="entry name" value="RNA3'P_cycl/enolpyr_Trfase_a/b"/>
</dbReference>
<comment type="catalytic activity">
    <reaction evidence="7">
        <text>3-phosphoshikimate + phosphoenolpyruvate = 5-O-(1-carboxyvinyl)-3-phosphoshikimate + phosphate</text>
        <dbReference type="Rhea" id="RHEA:21256"/>
        <dbReference type="ChEBI" id="CHEBI:43474"/>
        <dbReference type="ChEBI" id="CHEBI:57701"/>
        <dbReference type="ChEBI" id="CHEBI:58702"/>
        <dbReference type="ChEBI" id="CHEBI:145989"/>
        <dbReference type="EC" id="2.5.1.19"/>
    </reaction>
    <physiologicalReaction direction="left-to-right" evidence="7">
        <dbReference type="Rhea" id="RHEA:21257"/>
    </physiologicalReaction>
</comment>
<feature type="binding site" evidence="8">
    <location>
        <position position="174"/>
    </location>
    <ligand>
        <name>3-phosphoshikimate</name>
        <dbReference type="ChEBI" id="CHEBI:145989"/>
    </ligand>
</feature>
<evidence type="ECO:0000256" key="1">
    <source>
        <dbReference type="ARBA" id="ARBA00004811"/>
    </source>
</evidence>
<dbReference type="Proteomes" id="UP000037397">
    <property type="component" value="Unassembled WGS sequence"/>
</dbReference>
<evidence type="ECO:0000256" key="5">
    <source>
        <dbReference type="ARBA" id="ARBA00022679"/>
    </source>
</evidence>
<proteinExistence type="inferred from homology"/>
<feature type="binding site" evidence="8">
    <location>
        <position position="318"/>
    </location>
    <ligand>
        <name>3-phosphoshikimate</name>
        <dbReference type="ChEBI" id="CHEBI:145989"/>
    </ligand>
</feature>
<keyword evidence="5 8" id="KW-0808">Transferase</keyword>
<dbReference type="PATRIC" id="fig|1631356.3.peg.834"/>
<feature type="binding site" evidence="8">
    <location>
        <position position="415"/>
    </location>
    <ligand>
        <name>phosphoenolpyruvate</name>
        <dbReference type="ChEBI" id="CHEBI:58702"/>
    </ligand>
</feature>
<feature type="binding site" evidence="8">
    <location>
        <position position="176"/>
    </location>
    <ligand>
        <name>phosphoenolpyruvate</name>
        <dbReference type="ChEBI" id="CHEBI:58702"/>
    </ligand>
</feature>
<dbReference type="SUPFAM" id="SSF55205">
    <property type="entry name" value="EPT/RTPC-like"/>
    <property type="match status" value="1"/>
</dbReference>
<dbReference type="PANTHER" id="PTHR21090:SF5">
    <property type="entry name" value="PENTAFUNCTIONAL AROM POLYPEPTIDE"/>
    <property type="match status" value="1"/>
</dbReference>
<feature type="binding site" evidence="8">
    <location>
        <position position="203"/>
    </location>
    <ligand>
        <name>3-phosphoshikimate</name>
        <dbReference type="ChEBI" id="CHEBI:145989"/>
    </ligand>
</feature>
<protein>
    <recommendedName>
        <fullName evidence="8">3-phosphoshikimate 1-carboxyvinyltransferase</fullName>
        <ecNumber evidence="8">2.5.1.19</ecNumber>
    </recommendedName>
    <alternativeName>
        <fullName evidence="8">5-enolpyruvylshikimate-3-phosphate synthase</fullName>
        <shortName evidence="8">EPSP synthase</shortName>
        <shortName evidence="8">EPSPS</shortName>
    </alternativeName>
</protein>
<comment type="subunit">
    <text evidence="8">Monomer.</text>
</comment>
<dbReference type="EC" id="2.5.1.19" evidence="8"/>
<reference evidence="11" key="1">
    <citation type="submission" date="2015-03" db="EMBL/GenBank/DDBJ databases">
        <title>Luteipulveratus halotolerans sp. nov., a novel actinobacterium (Dermacoccaceae) from Sarawak, Malaysia.</title>
        <authorList>
            <person name="Juboi H."/>
            <person name="Basik A."/>
            <person name="Shamsul S.S."/>
            <person name="Arnold P."/>
            <person name="Schmitt E.K."/>
            <person name="Sanglier J.-J."/>
            <person name="Yeo T."/>
        </authorList>
    </citation>
    <scope>NUCLEOTIDE SEQUENCE [LARGE SCALE GENOMIC DNA]</scope>
    <source>
        <strain evidence="11">C296001</strain>
    </source>
</reference>
<keyword evidence="6 8" id="KW-0057">Aromatic amino acid biosynthesis</keyword>
<feature type="binding site" evidence="8">
    <location>
        <position position="101"/>
    </location>
    <ligand>
        <name>phosphoenolpyruvate</name>
        <dbReference type="ChEBI" id="CHEBI:58702"/>
    </ligand>
</feature>
<feature type="binding site" evidence="8">
    <location>
        <position position="33"/>
    </location>
    <ligand>
        <name>3-phosphoshikimate</name>
        <dbReference type="ChEBI" id="CHEBI:145989"/>
    </ligand>
</feature>
<dbReference type="CDD" id="cd01556">
    <property type="entry name" value="EPSP_synthase"/>
    <property type="match status" value="1"/>
</dbReference>
<feature type="binding site" evidence="8">
    <location>
        <position position="345"/>
    </location>
    <ligand>
        <name>3-phosphoshikimate</name>
        <dbReference type="ChEBI" id="CHEBI:145989"/>
    </ligand>
</feature>
<feature type="binding site" evidence="8">
    <location>
        <position position="38"/>
    </location>
    <ligand>
        <name>3-phosphoshikimate</name>
        <dbReference type="ChEBI" id="CHEBI:145989"/>
    </ligand>
</feature>
<dbReference type="AlphaFoldDB" id="A0A0L6CFH9"/>
<feature type="active site" description="Proton acceptor" evidence="8">
    <location>
        <position position="318"/>
    </location>
</feature>
<evidence type="ECO:0000256" key="2">
    <source>
        <dbReference type="ARBA" id="ARBA00009948"/>
    </source>
</evidence>
<comment type="function">
    <text evidence="8">Catalyzes the transfer of the enolpyruvyl moiety of phosphoenolpyruvate (PEP) to the 5-hydroxyl of shikimate-3-phosphate (S3P) to produce enolpyruvyl shikimate-3-phosphate and inorganic phosphate.</text>
</comment>
<organism evidence="10 11">
    <name type="scientific">Luteipulveratus halotolerans</name>
    <dbReference type="NCBI Taxonomy" id="1631356"/>
    <lineage>
        <taxon>Bacteria</taxon>
        <taxon>Bacillati</taxon>
        <taxon>Actinomycetota</taxon>
        <taxon>Actinomycetes</taxon>
        <taxon>Micrococcales</taxon>
        <taxon>Dermacoccaceae</taxon>
        <taxon>Luteipulveratus</taxon>
    </lineage>
</organism>
<feature type="binding site" evidence="8">
    <location>
        <position position="175"/>
    </location>
    <ligand>
        <name>3-phosphoshikimate</name>
        <dbReference type="ChEBI" id="CHEBI:145989"/>
    </ligand>
</feature>
<comment type="caution">
    <text evidence="8">Lacks conserved residue(s) required for the propagation of feature annotation.</text>
</comment>
<evidence type="ECO:0000256" key="4">
    <source>
        <dbReference type="ARBA" id="ARBA00022605"/>
    </source>
</evidence>
<dbReference type="STRING" id="1631356.VV01_04475"/>
<dbReference type="InterPro" id="IPR023193">
    <property type="entry name" value="EPSP_synthase_CS"/>
</dbReference>
<dbReference type="Pfam" id="PF00275">
    <property type="entry name" value="EPSP_synthase"/>
    <property type="match status" value="1"/>
</dbReference>
<dbReference type="FunFam" id="3.65.10.10:FF:000010">
    <property type="entry name" value="3-phosphoshikimate 1-carboxyvinyltransferase"/>
    <property type="match status" value="1"/>
</dbReference>
<feature type="binding site" evidence="8">
    <location>
        <position position="390"/>
    </location>
    <ligand>
        <name>phosphoenolpyruvate</name>
        <dbReference type="ChEBI" id="CHEBI:58702"/>
    </ligand>
</feature>
<dbReference type="PIRSF" id="PIRSF000505">
    <property type="entry name" value="EPSPS"/>
    <property type="match status" value="1"/>
</dbReference>
<evidence type="ECO:0000256" key="7">
    <source>
        <dbReference type="ARBA" id="ARBA00044633"/>
    </source>
</evidence>
<evidence type="ECO:0000313" key="11">
    <source>
        <dbReference type="Proteomes" id="UP000037397"/>
    </source>
</evidence>
<dbReference type="InterPro" id="IPR006264">
    <property type="entry name" value="EPSP_synthase"/>
</dbReference>
<dbReference type="GO" id="GO:0005737">
    <property type="term" value="C:cytoplasm"/>
    <property type="evidence" value="ECO:0007669"/>
    <property type="project" value="UniProtKB-SubCell"/>
</dbReference>
<comment type="similarity">
    <text evidence="2 8">Belongs to the EPSP synthase family.</text>
</comment>
<dbReference type="FunFam" id="3.65.10.10:FF:000011">
    <property type="entry name" value="3-phosphoshikimate 1-carboxyvinyltransferase"/>
    <property type="match status" value="1"/>
</dbReference>
<comment type="pathway">
    <text evidence="1 8">Metabolic intermediate biosynthesis; chorismate biosynthesis; chorismate from D-erythrose 4-phosphate and phosphoenolpyruvate: step 6/7.</text>
</comment>
<keyword evidence="11" id="KW-1185">Reference proteome</keyword>
<dbReference type="GO" id="GO:0008652">
    <property type="term" value="P:amino acid biosynthetic process"/>
    <property type="evidence" value="ECO:0007669"/>
    <property type="project" value="UniProtKB-KW"/>
</dbReference>
<evidence type="ECO:0000313" key="10">
    <source>
        <dbReference type="EMBL" id="KNX36576.1"/>
    </source>
</evidence>
<feature type="domain" description="Enolpyruvate transferase" evidence="9">
    <location>
        <begin position="20"/>
        <end position="422"/>
    </location>
</feature>
<name>A0A0L6CFH9_9MICO</name>
<dbReference type="Gene3D" id="3.65.10.10">
    <property type="entry name" value="Enolpyruvate transferase domain"/>
    <property type="match status" value="2"/>
</dbReference>
<dbReference type="GO" id="GO:0003866">
    <property type="term" value="F:3-phosphoshikimate 1-carboxyvinyltransferase activity"/>
    <property type="evidence" value="ECO:0007669"/>
    <property type="project" value="UniProtKB-UniRule"/>
</dbReference>
<dbReference type="PROSITE" id="PS00104">
    <property type="entry name" value="EPSP_SYNTHASE_1"/>
    <property type="match status" value="1"/>
</dbReference>
<keyword evidence="4 8" id="KW-0028">Amino-acid biosynthesis</keyword>
<evidence type="ECO:0000256" key="8">
    <source>
        <dbReference type="HAMAP-Rule" id="MF_00210"/>
    </source>
</evidence>
<keyword evidence="3 8" id="KW-0963">Cytoplasm</keyword>
<comment type="subcellular location">
    <subcellularLocation>
        <location evidence="8">Cytoplasm</location>
    </subcellularLocation>
</comment>
<feature type="binding site" evidence="8">
    <location>
        <position position="176"/>
    </location>
    <ligand>
        <name>3-phosphoshikimate</name>
        <dbReference type="ChEBI" id="CHEBI:145989"/>
    </ligand>
</feature>
<feature type="binding site" evidence="8">
    <location>
        <position position="33"/>
    </location>
    <ligand>
        <name>phosphoenolpyruvate</name>
        <dbReference type="ChEBI" id="CHEBI:58702"/>
    </ligand>
</feature>
<evidence type="ECO:0000259" key="9">
    <source>
        <dbReference type="Pfam" id="PF00275"/>
    </source>
</evidence>
<feature type="binding site" evidence="8">
    <location>
        <position position="129"/>
    </location>
    <ligand>
        <name>phosphoenolpyruvate</name>
        <dbReference type="ChEBI" id="CHEBI:58702"/>
    </ligand>
</feature>
<dbReference type="GO" id="GO:0009423">
    <property type="term" value="P:chorismate biosynthetic process"/>
    <property type="evidence" value="ECO:0007669"/>
    <property type="project" value="UniProtKB-UniRule"/>
</dbReference>
<dbReference type="HAMAP" id="MF_00210">
    <property type="entry name" value="EPSP_synth"/>
    <property type="match status" value="1"/>
</dbReference>
<dbReference type="EMBL" id="LAIR01000002">
    <property type="protein sequence ID" value="KNX36576.1"/>
    <property type="molecule type" value="Genomic_DNA"/>
</dbReference>
<comment type="caution">
    <text evidence="10">The sequence shown here is derived from an EMBL/GenBank/DDBJ whole genome shotgun (WGS) entry which is preliminary data.</text>
</comment>
<dbReference type="PANTHER" id="PTHR21090">
    <property type="entry name" value="AROM/DEHYDROQUINATE SYNTHASE"/>
    <property type="match status" value="1"/>
</dbReference>
<dbReference type="PROSITE" id="PS00885">
    <property type="entry name" value="EPSP_SYNTHASE_2"/>
    <property type="match status" value="1"/>
</dbReference>
<dbReference type="InterPro" id="IPR001986">
    <property type="entry name" value="Enolpyruvate_Tfrase_dom"/>
</dbReference>
<evidence type="ECO:0000256" key="3">
    <source>
        <dbReference type="ARBA" id="ARBA00022490"/>
    </source>
</evidence>